<dbReference type="AlphaFoldDB" id="A0AA42DQU5"/>
<dbReference type="GO" id="GO:0031469">
    <property type="term" value="C:bacterial microcompartment"/>
    <property type="evidence" value="ECO:0007669"/>
    <property type="project" value="UniProtKB-SubCell"/>
</dbReference>
<dbReference type="SUPFAM" id="SSF143414">
    <property type="entry name" value="CcmK-like"/>
    <property type="match status" value="2"/>
</dbReference>
<comment type="caution">
    <text evidence="5">The sequence shown here is derived from an EMBL/GenBank/DDBJ whole genome shotgun (WGS) entry which is preliminary data.</text>
</comment>
<dbReference type="CDD" id="cd07054">
    <property type="entry name" value="BMC_PduT_repeat2"/>
    <property type="match status" value="1"/>
</dbReference>
<dbReference type="InterPro" id="IPR000249">
    <property type="entry name" value="BMC_dom"/>
</dbReference>
<comment type="similarity">
    <text evidence="3">Belongs to the bacterial microcompartments protein family.</text>
</comment>
<dbReference type="InterPro" id="IPR011238">
    <property type="entry name" value="Micro_shell_prot_PduT"/>
</dbReference>
<evidence type="ECO:0000256" key="3">
    <source>
        <dbReference type="PROSITE-ProRule" id="PRU01278"/>
    </source>
</evidence>
<proteinExistence type="inferred from homology"/>
<dbReference type="PANTHER" id="PTHR33941">
    <property type="entry name" value="PROPANEDIOL UTILIZATION PROTEIN PDUA"/>
    <property type="match status" value="1"/>
</dbReference>
<dbReference type="Proteomes" id="UP001169242">
    <property type="component" value="Unassembled WGS sequence"/>
</dbReference>
<dbReference type="InterPro" id="IPR044872">
    <property type="entry name" value="CcmK/CsoS1_BMC"/>
</dbReference>
<protein>
    <submittedName>
        <fullName evidence="5">BMC domain-containing protein</fullName>
    </submittedName>
</protein>
<name>A0AA42DQU5_9FIRM</name>
<dbReference type="PANTHER" id="PTHR33941:SF11">
    <property type="entry name" value="BACTERIAL MICROCOMPARTMENT SHELL PROTEIN PDUJ"/>
    <property type="match status" value="1"/>
</dbReference>
<evidence type="ECO:0000259" key="4">
    <source>
        <dbReference type="PROSITE" id="PS51930"/>
    </source>
</evidence>
<evidence type="ECO:0000313" key="5">
    <source>
        <dbReference type="EMBL" id="MDA3733062.1"/>
    </source>
</evidence>
<organism evidence="5 6">
    <name type="scientific">Holtiella tumoricola</name>
    <dbReference type="NCBI Taxonomy" id="3018743"/>
    <lineage>
        <taxon>Bacteria</taxon>
        <taxon>Bacillati</taxon>
        <taxon>Bacillota</taxon>
        <taxon>Clostridia</taxon>
        <taxon>Lachnospirales</taxon>
        <taxon>Cellulosilyticaceae</taxon>
        <taxon>Holtiella</taxon>
    </lineage>
</organism>
<gene>
    <name evidence="5" type="ORF">PBV87_16420</name>
</gene>
<dbReference type="CDD" id="cd07053">
    <property type="entry name" value="BMC_PduT_repeat1"/>
    <property type="match status" value="1"/>
</dbReference>
<dbReference type="InterPro" id="IPR037233">
    <property type="entry name" value="CcmK-like_sf"/>
</dbReference>
<comment type="subcellular location">
    <subcellularLocation>
        <location evidence="1">Bacterial microcompartment</location>
    </subcellularLocation>
</comment>
<dbReference type="EMBL" id="JAQIFT010000059">
    <property type="protein sequence ID" value="MDA3733062.1"/>
    <property type="molecule type" value="Genomic_DNA"/>
</dbReference>
<keyword evidence="6" id="KW-1185">Reference proteome</keyword>
<keyword evidence="2" id="KW-1283">Bacterial microcompartment</keyword>
<dbReference type="Pfam" id="PF00936">
    <property type="entry name" value="BMC"/>
    <property type="match status" value="2"/>
</dbReference>
<sequence length="182" mass="19751">MNKSIGALEFRSISKGIEVSNEVVKKASVEIIYFKTICPGKFLVVVTGDEGEVNVAIDYGEDIADGTLVDSFKVHAVSTPIIQAFKNKYESKTIHDAIGIMETSKVCAGIRALDRALKAGDVKLIKLQLAFGIGGKLVYMITGTLSSIEYGFEEAKLALNQTERTNISIIPSPSEEMTKFLV</sequence>
<feature type="domain" description="BMC" evidence="4">
    <location>
        <begin position="97"/>
        <end position="182"/>
    </location>
</feature>
<dbReference type="PROSITE" id="PS51930">
    <property type="entry name" value="BMC_2"/>
    <property type="match status" value="2"/>
</dbReference>
<dbReference type="InterPro" id="IPR050575">
    <property type="entry name" value="BMC_shell"/>
</dbReference>
<evidence type="ECO:0000256" key="2">
    <source>
        <dbReference type="ARBA" id="ARBA00024446"/>
    </source>
</evidence>
<dbReference type="RefSeq" id="WP_053984046.1">
    <property type="nucleotide sequence ID" value="NZ_JAQIFT010000059.1"/>
</dbReference>
<feature type="domain" description="BMC" evidence="4">
    <location>
        <begin position="4"/>
        <end position="87"/>
    </location>
</feature>
<evidence type="ECO:0000313" key="6">
    <source>
        <dbReference type="Proteomes" id="UP001169242"/>
    </source>
</evidence>
<accession>A0AA42DQU5</accession>
<evidence type="ECO:0000256" key="1">
    <source>
        <dbReference type="ARBA" id="ARBA00024322"/>
    </source>
</evidence>
<dbReference type="Gene3D" id="3.30.70.1710">
    <property type="match status" value="2"/>
</dbReference>
<reference evidence="5" key="1">
    <citation type="journal article" date="2023" name="Int. J. Syst. Evol. Microbiol.">
        <title>&lt;i&gt;Holtiella tumoricola&lt;/i&gt; gen. nov. sp. nov., isolated from a human clinical sample.</title>
        <authorList>
            <person name="Allen-Vercoe E."/>
            <person name="Daigneault M.C."/>
            <person name="Vancuren S.J."/>
            <person name="Cochrane K."/>
            <person name="O'Neal L.L."/>
            <person name="Sankaranarayanan K."/>
            <person name="Lawson P.A."/>
        </authorList>
    </citation>
    <scope>NUCLEOTIDE SEQUENCE</scope>
    <source>
        <strain evidence="5">CC70A</strain>
    </source>
</reference>
<dbReference type="SMART" id="SM00877">
    <property type="entry name" value="BMC"/>
    <property type="match status" value="2"/>
</dbReference>
<dbReference type="PIRSF" id="PIRSF034834">
    <property type="entry name" value="PduT"/>
    <property type="match status" value="1"/>
</dbReference>